<keyword evidence="1" id="KW-1133">Transmembrane helix</keyword>
<accession>A0ABV6XLB8</accession>
<comment type="caution">
    <text evidence="2">The sequence shown here is derived from an EMBL/GenBank/DDBJ whole genome shotgun (WGS) entry which is preliminary data.</text>
</comment>
<dbReference type="EMBL" id="JBEUKS010000004">
    <property type="protein sequence ID" value="MFC1439069.1"/>
    <property type="molecule type" value="Genomic_DNA"/>
</dbReference>
<sequence>MSSVQWGDVPTWITAVATLAAAGGAFFAAVTAFRQLREQRSEIARQGAEQARLALLQNKQLEQLNQQASALRRTQAEQACVSFGPVFTSFNTMEPSPGGFAAVTVDNQSGRPFRNVRSRLVIDGAHYPSNLVYPGTASPNETVDTAPGREYEPFLVRGGDTRQIIWSKLYNRGQRFLLRFQDDAGIEWQVDHDLHLAEAPDADW</sequence>
<dbReference type="RefSeq" id="WP_380564581.1">
    <property type="nucleotide sequence ID" value="NZ_JBEUKS010000004.1"/>
</dbReference>
<gene>
    <name evidence="2" type="ORF">ABUW04_12425</name>
</gene>
<name>A0ABV6XLB8_9ACTN</name>
<feature type="transmembrane region" description="Helical" evidence="1">
    <location>
        <begin position="12"/>
        <end position="33"/>
    </location>
</feature>
<protein>
    <submittedName>
        <fullName evidence="2">Uncharacterized protein</fullName>
    </submittedName>
</protein>
<keyword evidence="3" id="KW-1185">Reference proteome</keyword>
<evidence type="ECO:0000313" key="2">
    <source>
        <dbReference type="EMBL" id="MFC1439069.1"/>
    </source>
</evidence>
<proteinExistence type="predicted"/>
<keyword evidence="1" id="KW-0472">Membrane</keyword>
<keyword evidence="1" id="KW-0812">Transmembrane</keyword>
<organism evidence="2 3">
    <name type="scientific">Streptacidiphilus jeojiensis</name>
    <dbReference type="NCBI Taxonomy" id="3229225"/>
    <lineage>
        <taxon>Bacteria</taxon>
        <taxon>Bacillati</taxon>
        <taxon>Actinomycetota</taxon>
        <taxon>Actinomycetes</taxon>
        <taxon>Kitasatosporales</taxon>
        <taxon>Streptomycetaceae</taxon>
        <taxon>Streptacidiphilus</taxon>
    </lineage>
</organism>
<reference evidence="2 3" key="1">
    <citation type="submission" date="2024-06" db="EMBL/GenBank/DDBJ databases">
        <authorList>
            <person name="Lee S.D."/>
        </authorList>
    </citation>
    <scope>NUCLEOTIDE SEQUENCE [LARGE SCALE GENOMIC DNA]</scope>
    <source>
        <strain evidence="2 3">N1-10</strain>
    </source>
</reference>
<evidence type="ECO:0000313" key="3">
    <source>
        <dbReference type="Proteomes" id="UP001592581"/>
    </source>
</evidence>
<dbReference type="Proteomes" id="UP001592581">
    <property type="component" value="Unassembled WGS sequence"/>
</dbReference>
<evidence type="ECO:0000256" key="1">
    <source>
        <dbReference type="SAM" id="Phobius"/>
    </source>
</evidence>